<reference evidence="4 5" key="1">
    <citation type="submission" date="2018-10" db="EMBL/GenBank/DDBJ databases">
        <title>Draft genome sequence of Bacillus salarius IM0101, isolated from a hypersaline soil in Inner Mongolia, China.</title>
        <authorList>
            <person name="Yamprayoonswat W."/>
            <person name="Boonvisut S."/>
            <person name="Jumpathong W."/>
            <person name="Sittihan S."/>
            <person name="Ruangsuj P."/>
            <person name="Wanthongcharoen S."/>
            <person name="Thongpramul N."/>
            <person name="Pimmason S."/>
            <person name="Yu B."/>
            <person name="Yasawong M."/>
        </authorList>
    </citation>
    <scope>NUCLEOTIDE SEQUENCE [LARGE SCALE GENOMIC DNA]</scope>
    <source>
        <strain evidence="4 5">IM0101</strain>
    </source>
</reference>
<name>A0A3R9WSR2_9BACI</name>
<sequence length="558" mass="62284">MQQLINILDKIDNKGYKAYNDTLGKYSFREFTLHIDHVQADPYASPTRARVVMKRKDIGLHDESDKTSARRIATIDFLAREIQKELNKNNQRKAIMIDGPGQEVLDRTAVVLKQDEVDIRLSIHFPARGRTILGKQAKERLTKDLPNIIHHAVTRFQKQKLEECWKLADQQEAIRDYLHQNNFITFVANGSVLPRESGVSNKPLQTSNVVSFKSPSSLEVEIDLPRGEQIKGMALKEGINIIVGGGYHGKSTLLEAIERGVYNHRAGDGREFVLTNDTACKVRAEDGRSVSGVNISPFISNLPIQKDTRTFSTENASGSTSQAANIIESLEAGTKCLLMDEDTSATNFMIRDGRMQALVSKEKEPITPFIDKVRALHEEHSVSTILVVGGAGDYFDVADCVVMMEEYVPKDVTTKAKNIAKDFGTDRKTEAGMTFGDITNRTIKLNSFDARKGKKEKVSGKGLHTIMYGNDNIELSGVEQLLNPSQTNAIAAMIRHAVRELGNEAALEDILRLLENQIEKEGLDIVSPFQGKHPGDLAWPRRYELAAAINRYRSLQIK</sequence>
<dbReference type="InterPro" id="IPR019195">
    <property type="entry name" value="ABC_ATPase_put"/>
</dbReference>
<dbReference type="AlphaFoldDB" id="A0A3R9WSR2"/>
<dbReference type="InterPro" id="IPR046833">
    <property type="entry name" value="ABC_N"/>
</dbReference>
<feature type="domain" description="MRB1590-like C-terminal" evidence="3">
    <location>
        <begin position="457"/>
        <end position="558"/>
    </location>
</feature>
<dbReference type="PANTHER" id="PTHR38149:SF1">
    <property type="entry name" value="ATPASE"/>
    <property type="match status" value="1"/>
</dbReference>
<evidence type="ECO:0000259" key="1">
    <source>
        <dbReference type="Pfam" id="PF09818"/>
    </source>
</evidence>
<dbReference type="PANTHER" id="PTHR38149">
    <property type="entry name" value="ATPASE"/>
    <property type="match status" value="1"/>
</dbReference>
<gene>
    <name evidence="4" type="ORF">D7Z54_13655</name>
</gene>
<dbReference type="OrthoDB" id="9809999at2"/>
<proteinExistence type="predicted"/>
<dbReference type="Pfam" id="PF09818">
    <property type="entry name" value="ABC_ATPase"/>
    <property type="match status" value="1"/>
</dbReference>
<protein>
    <submittedName>
        <fullName evidence="4">ATPase</fullName>
    </submittedName>
</protein>
<dbReference type="Pfam" id="PF21117">
    <property type="entry name" value="MRB1590_C"/>
    <property type="match status" value="1"/>
</dbReference>
<accession>A0A3R9WSR2</accession>
<evidence type="ECO:0000259" key="3">
    <source>
        <dbReference type="Pfam" id="PF21117"/>
    </source>
</evidence>
<evidence type="ECO:0000259" key="2">
    <source>
        <dbReference type="Pfam" id="PF20446"/>
    </source>
</evidence>
<dbReference type="InterPro" id="IPR027417">
    <property type="entry name" value="P-loop_NTPase"/>
</dbReference>
<dbReference type="Gene3D" id="3.40.50.300">
    <property type="entry name" value="P-loop containing nucleotide triphosphate hydrolases"/>
    <property type="match status" value="1"/>
</dbReference>
<feature type="domain" description="ATPase of the ABC class N-terminal" evidence="2">
    <location>
        <begin position="1"/>
        <end position="153"/>
    </location>
</feature>
<dbReference type="Pfam" id="PF20446">
    <property type="entry name" value="ABC_N"/>
    <property type="match status" value="1"/>
</dbReference>
<keyword evidence="5" id="KW-1185">Reference proteome</keyword>
<dbReference type="InterPro" id="IPR049069">
    <property type="entry name" value="MRB1590-like_C"/>
</dbReference>
<dbReference type="EMBL" id="RBVX01000012">
    <property type="protein sequence ID" value="RSL32786.1"/>
    <property type="molecule type" value="Genomic_DNA"/>
</dbReference>
<comment type="caution">
    <text evidence="4">The sequence shown here is derived from an EMBL/GenBank/DDBJ whole genome shotgun (WGS) entry which is preliminary data.</text>
</comment>
<feature type="domain" description="ATPase of the ABC class C-terminal" evidence="1">
    <location>
        <begin position="158"/>
        <end position="440"/>
    </location>
</feature>
<dbReference type="RefSeq" id="WP_125556413.1">
    <property type="nucleotide sequence ID" value="NZ_RBVX01000012.1"/>
</dbReference>
<dbReference type="Proteomes" id="UP000275076">
    <property type="component" value="Unassembled WGS sequence"/>
</dbReference>
<evidence type="ECO:0000313" key="4">
    <source>
        <dbReference type="EMBL" id="RSL32786.1"/>
    </source>
</evidence>
<dbReference type="InterPro" id="IPR046834">
    <property type="entry name" value="ABC_ATPase_C"/>
</dbReference>
<organism evidence="4 5">
    <name type="scientific">Salibacterium salarium</name>
    <dbReference type="NCBI Taxonomy" id="284579"/>
    <lineage>
        <taxon>Bacteria</taxon>
        <taxon>Bacillati</taxon>
        <taxon>Bacillota</taxon>
        <taxon>Bacilli</taxon>
        <taxon>Bacillales</taxon>
        <taxon>Bacillaceae</taxon>
    </lineage>
</organism>
<evidence type="ECO:0000313" key="5">
    <source>
        <dbReference type="Proteomes" id="UP000275076"/>
    </source>
</evidence>